<dbReference type="PROSITE" id="PS00059">
    <property type="entry name" value="ADH_ZINC"/>
    <property type="match status" value="1"/>
</dbReference>
<name>A0A833EB96_CALS0</name>
<evidence type="ECO:0000256" key="3">
    <source>
        <dbReference type="ARBA" id="ARBA00022723"/>
    </source>
</evidence>
<dbReference type="NCBIfam" id="NF010344">
    <property type="entry name" value="PRK13771.1"/>
    <property type="match status" value="1"/>
</dbReference>
<evidence type="ECO:0000256" key="6">
    <source>
        <dbReference type="RuleBase" id="RU361277"/>
    </source>
</evidence>
<feature type="domain" description="Enoyl reductase (ER)" evidence="7">
    <location>
        <begin position="8"/>
        <end position="336"/>
    </location>
</feature>
<protein>
    <submittedName>
        <fullName evidence="8">Alcohol dehydrogenase</fullName>
    </submittedName>
</protein>
<dbReference type="SUPFAM" id="SSF51735">
    <property type="entry name" value="NAD(P)-binding Rossmann-fold domains"/>
    <property type="match status" value="1"/>
</dbReference>
<evidence type="ECO:0000256" key="1">
    <source>
        <dbReference type="ARBA" id="ARBA00001947"/>
    </source>
</evidence>
<evidence type="ECO:0000259" key="7">
    <source>
        <dbReference type="SMART" id="SM00829"/>
    </source>
</evidence>
<keyword evidence="4 6" id="KW-0862">Zinc</keyword>
<proteinExistence type="inferred from homology"/>
<dbReference type="GO" id="GO:0005737">
    <property type="term" value="C:cytoplasm"/>
    <property type="evidence" value="ECO:0007669"/>
    <property type="project" value="TreeGrafter"/>
</dbReference>
<comment type="cofactor">
    <cofactor evidence="1 6">
        <name>Zn(2+)</name>
        <dbReference type="ChEBI" id="CHEBI:29105"/>
    </cofactor>
</comment>
<dbReference type="Pfam" id="PF08240">
    <property type="entry name" value="ADH_N"/>
    <property type="match status" value="1"/>
</dbReference>
<dbReference type="PANTHER" id="PTHR42940">
    <property type="entry name" value="ALCOHOL DEHYDROGENASE 1-RELATED"/>
    <property type="match status" value="1"/>
</dbReference>
<dbReference type="InterPro" id="IPR013154">
    <property type="entry name" value="ADH-like_N"/>
</dbReference>
<dbReference type="InterPro" id="IPR011032">
    <property type="entry name" value="GroES-like_sf"/>
</dbReference>
<organism evidence="8 9">
    <name type="scientific">Caldiarchaeum subterraneum</name>
    <dbReference type="NCBI Taxonomy" id="311458"/>
    <lineage>
        <taxon>Archaea</taxon>
        <taxon>Nitrososphaerota</taxon>
        <taxon>Candidatus Caldarchaeales</taxon>
        <taxon>Candidatus Caldarchaeaceae</taxon>
        <taxon>Candidatus Caldarchaeum</taxon>
    </lineage>
</organism>
<sequence>MKAVLMTGYNRPLEVRDVEDYGDLAVGEAVVKIEMTGVCYRDILTVEGHFPKAKPPLILGHEIAGRITALGGDSKEFREGDRVVSLTYIACGECTYCRRGQENICRKRLWFGEDLNGSYAEYVKTHIRSLVKVPDNIPAEGAAIAACVTGMVLHSLKRVGGAGAGDSALVTGAGGGVGIHAVQILKALGARVIALTTSPEKAETIYSYGADDVIIAGEKAYEQVRALTGGEGVDLVVETVGEPTFQLSLRSVKWGGRIAVIGNVTAASVNIPLGLLILRENKVSGSISSTKEDVKEALDMTASGRLKPVGRVFPLEKAQEAHEAVKRRKILGRAFLKP</sequence>
<dbReference type="GO" id="GO:0004022">
    <property type="term" value="F:alcohol dehydrogenase (NAD+) activity"/>
    <property type="evidence" value="ECO:0007669"/>
    <property type="project" value="TreeGrafter"/>
</dbReference>
<dbReference type="AlphaFoldDB" id="A0A833EB96"/>
<comment type="caution">
    <text evidence="8">The sequence shown here is derived from an EMBL/GenBank/DDBJ whole genome shotgun (WGS) entry which is preliminary data.</text>
</comment>
<accession>A0A833EB96</accession>
<comment type="similarity">
    <text evidence="2 6">Belongs to the zinc-containing alcohol dehydrogenase family.</text>
</comment>
<evidence type="ECO:0000256" key="4">
    <source>
        <dbReference type="ARBA" id="ARBA00022833"/>
    </source>
</evidence>
<evidence type="ECO:0000313" key="9">
    <source>
        <dbReference type="Proteomes" id="UP000608579"/>
    </source>
</evidence>
<evidence type="ECO:0000313" key="8">
    <source>
        <dbReference type="EMBL" id="HIQ30465.1"/>
    </source>
</evidence>
<dbReference type="GO" id="GO:0008270">
    <property type="term" value="F:zinc ion binding"/>
    <property type="evidence" value="ECO:0007669"/>
    <property type="project" value="InterPro"/>
</dbReference>
<dbReference type="EMBL" id="DQVM01000157">
    <property type="protein sequence ID" value="HIQ30465.1"/>
    <property type="molecule type" value="Genomic_DNA"/>
</dbReference>
<dbReference type="SUPFAM" id="SSF50129">
    <property type="entry name" value="GroES-like"/>
    <property type="match status" value="1"/>
</dbReference>
<dbReference type="Pfam" id="PF00107">
    <property type="entry name" value="ADH_zinc_N"/>
    <property type="match status" value="1"/>
</dbReference>
<evidence type="ECO:0000256" key="2">
    <source>
        <dbReference type="ARBA" id="ARBA00008072"/>
    </source>
</evidence>
<dbReference type="Proteomes" id="UP000608579">
    <property type="component" value="Unassembled WGS sequence"/>
</dbReference>
<keyword evidence="3 6" id="KW-0479">Metal-binding</keyword>
<keyword evidence="5" id="KW-0560">Oxidoreductase</keyword>
<dbReference type="InterPro" id="IPR002328">
    <property type="entry name" value="ADH_Zn_CS"/>
</dbReference>
<dbReference type="SMART" id="SM00829">
    <property type="entry name" value="PKS_ER"/>
    <property type="match status" value="1"/>
</dbReference>
<dbReference type="InterPro" id="IPR036291">
    <property type="entry name" value="NAD(P)-bd_dom_sf"/>
</dbReference>
<reference evidence="8" key="1">
    <citation type="journal article" date="2020" name="ISME J.">
        <title>Gammaproteobacteria mediating utilization of methyl-, sulfur- and petroleum organic compounds in deep ocean hydrothermal plumes.</title>
        <authorList>
            <person name="Zhou Z."/>
            <person name="Liu Y."/>
            <person name="Pan J."/>
            <person name="Cron B.R."/>
            <person name="Toner B.M."/>
            <person name="Anantharaman K."/>
            <person name="Breier J.A."/>
            <person name="Dick G.J."/>
            <person name="Li M."/>
        </authorList>
    </citation>
    <scope>NUCLEOTIDE SEQUENCE</scope>
    <source>
        <strain evidence="8">SZUA-1515</strain>
    </source>
</reference>
<dbReference type="PANTHER" id="PTHR42940:SF8">
    <property type="entry name" value="VACUOLAR PROTEIN SORTING-ASSOCIATED PROTEIN 11"/>
    <property type="match status" value="1"/>
</dbReference>
<evidence type="ECO:0000256" key="5">
    <source>
        <dbReference type="ARBA" id="ARBA00023002"/>
    </source>
</evidence>
<dbReference type="Gene3D" id="3.90.180.10">
    <property type="entry name" value="Medium-chain alcohol dehydrogenases, catalytic domain"/>
    <property type="match status" value="1"/>
</dbReference>
<dbReference type="InterPro" id="IPR020843">
    <property type="entry name" value="ER"/>
</dbReference>
<dbReference type="InterPro" id="IPR002364">
    <property type="entry name" value="Quin_OxRdtase/zeta-crystal_CS"/>
</dbReference>
<gene>
    <name evidence="8" type="ORF">EYH45_07900</name>
</gene>
<dbReference type="InterPro" id="IPR013149">
    <property type="entry name" value="ADH-like_C"/>
</dbReference>
<dbReference type="PROSITE" id="PS01162">
    <property type="entry name" value="QOR_ZETA_CRYSTAL"/>
    <property type="match status" value="1"/>
</dbReference>